<evidence type="ECO:0000256" key="2">
    <source>
        <dbReference type="ARBA" id="ARBA00022827"/>
    </source>
</evidence>
<gene>
    <name evidence="5" type="ORF">HH308_27885</name>
</gene>
<dbReference type="GO" id="GO:0071949">
    <property type="term" value="F:FAD binding"/>
    <property type="evidence" value="ECO:0007669"/>
    <property type="project" value="InterPro"/>
</dbReference>
<dbReference type="PANTHER" id="PTHR43004">
    <property type="entry name" value="TRK SYSTEM POTASSIUM UPTAKE PROTEIN"/>
    <property type="match status" value="1"/>
</dbReference>
<sequence>MTTTIDTDVLVVGAGPCGLTASALLARYGVDAITVSRFPSTAHTPRAHITNQRAMEIFRDLGIESEVRAAGISNEQMGENVWATSFAGTELARARSWGTGTDRRSDYDGASPTSMTNIGQHKLEPILRAAAEKRGADIRFNTELVEIRQDDDHVYATVRDRETADTYQIRAKYAFGADGGRSTVVEQIGFHMDGETGLGFAVNVWLEADLTKYRAHRPGALFFTLQPGRDFWLGSGTYVTVEPWNEFVLIVMYDPAVEQIDVSEEAMLARARKTIGDDDVEITIKNISQWQINHVVAKEYRKGRVFIGGDAAHRHPPANGLGSNTSVQDANNIAWKLAMVVSGQADDSLLDSYSQERQPVGRQVVDRAMASVELLGKLTPAFGITAGQDEQQGWETIHEYFGDSPDSERKREAVQAVLDANDYQFNCHGVELGQRYASGGIVSTDPMPPYTRDPELYYHPTSTPGAVLPHAWLQHGDDRVSTLDLVDGNFTVITGIGGDDWLSAASEVAGELGIVIDGRKVGPREEYDDVFGEWKKASEIHDAGVLIVRPDRHVAWRATSMSDDPLGALRSVMASLTGRGVVEAGAGTEAKVGA</sequence>
<comment type="caution">
    <text evidence="5">The sequence shown here is derived from an EMBL/GenBank/DDBJ whole genome shotgun (WGS) entry which is preliminary data.</text>
</comment>
<dbReference type="Gene3D" id="3.30.9.10">
    <property type="entry name" value="D-Amino Acid Oxidase, subunit A, domain 2"/>
    <property type="match status" value="1"/>
</dbReference>
<evidence type="ECO:0000259" key="4">
    <source>
        <dbReference type="Pfam" id="PF01494"/>
    </source>
</evidence>
<evidence type="ECO:0000256" key="1">
    <source>
        <dbReference type="ARBA" id="ARBA00022630"/>
    </source>
</evidence>
<evidence type="ECO:0000256" key="3">
    <source>
        <dbReference type="SAM" id="MobiDB-lite"/>
    </source>
</evidence>
<feature type="region of interest" description="Disordered" evidence="3">
    <location>
        <begin position="97"/>
        <end position="118"/>
    </location>
</feature>
<dbReference type="GO" id="GO:0016709">
    <property type="term" value="F:oxidoreductase activity, acting on paired donors, with incorporation or reduction of molecular oxygen, NAD(P)H as one donor, and incorporation of one atom of oxygen"/>
    <property type="evidence" value="ECO:0007669"/>
    <property type="project" value="UniProtKB-ARBA"/>
</dbReference>
<dbReference type="PANTHER" id="PTHR43004:SF8">
    <property type="entry name" value="FAD-BINDING DOMAIN-CONTAINING PROTEIN-RELATED"/>
    <property type="match status" value="1"/>
</dbReference>
<reference evidence="5 6" key="1">
    <citation type="submission" date="2020-04" db="EMBL/GenBank/DDBJ databases">
        <title>Gordonia sp. nov. TBRC 11910.</title>
        <authorList>
            <person name="Suriyachadkun C."/>
        </authorList>
    </citation>
    <scope>NUCLEOTIDE SEQUENCE [LARGE SCALE GENOMIC DNA]</scope>
    <source>
        <strain evidence="5 6">TBRC 11910</strain>
    </source>
</reference>
<dbReference type="AlphaFoldDB" id="A0A848L3E8"/>
<dbReference type="SUPFAM" id="SSF51905">
    <property type="entry name" value="FAD/NAD(P)-binding domain"/>
    <property type="match status" value="1"/>
</dbReference>
<keyword evidence="6" id="KW-1185">Reference proteome</keyword>
<dbReference type="PRINTS" id="PR00420">
    <property type="entry name" value="RNGMNOXGNASE"/>
</dbReference>
<dbReference type="Pfam" id="PF01494">
    <property type="entry name" value="FAD_binding_3"/>
    <property type="match status" value="1"/>
</dbReference>
<keyword evidence="5" id="KW-0560">Oxidoreductase</keyword>
<dbReference type="EMBL" id="JABBNB010000048">
    <property type="protein sequence ID" value="NMO05047.1"/>
    <property type="molecule type" value="Genomic_DNA"/>
</dbReference>
<dbReference type="InterPro" id="IPR050641">
    <property type="entry name" value="RIFMO-like"/>
</dbReference>
<dbReference type="InterPro" id="IPR036188">
    <property type="entry name" value="FAD/NAD-bd_sf"/>
</dbReference>
<proteinExistence type="predicted"/>
<dbReference type="InterPro" id="IPR002938">
    <property type="entry name" value="FAD-bd"/>
</dbReference>
<evidence type="ECO:0000313" key="5">
    <source>
        <dbReference type="EMBL" id="NMO05047.1"/>
    </source>
</evidence>
<keyword evidence="2" id="KW-0274">FAD</keyword>
<keyword evidence="5" id="KW-0503">Monooxygenase</keyword>
<dbReference type="Proteomes" id="UP000550729">
    <property type="component" value="Unassembled WGS sequence"/>
</dbReference>
<accession>A0A848L3E8</accession>
<name>A0A848L3E8_9ACTN</name>
<evidence type="ECO:0000313" key="6">
    <source>
        <dbReference type="Proteomes" id="UP000550729"/>
    </source>
</evidence>
<dbReference type="Gene3D" id="3.40.30.120">
    <property type="match status" value="1"/>
</dbReference>
<keyword evidence="1" id="KW-0285">Flavoprotein</keyword>
<dbReference type="Gene3D" id="3.50.50.60">
    <property type="entry name" value="FAD/NAD(P)-binding domain"/>
    <property type="match status" value="1"/>
</dbReference>
<organism evidence="5 6">
    <name type="scientific">Gordonia asplenii</name>
    <dbReference type="NCBI Taxonomy" id="2725283"/>
    <lineage>
        <taxon>Bacteria</taxon>
        <taxon>Bacillati</taxon>
        <taxon>Actinomycetota</taxon>
        <taxon>Actinomycetes</taxon>
        <taxon>Mycobacteriales</taxon>
        <taxon>Gordoniaceae</taxon>
        <taxon>Gordonia</taxon>
    </lineage>
</organism>
<dbReference type="RefSeq" id="WP_170197549.1">
    <property type="nucleotide sequence ID" value="NZ_JABBNB010000048.1"/>
</dbReference>
<protein>
    <submittedName>
        <fullName evidence="5">2,4-dichlorophenol 6-monooxygenase</fullName>
    </submittedName>
</protein>
<dbReference type="Pfam" id="PF21274">
    <property type="entry name" value="Rng_hyd_C"/>
    <property type="match status" value="1"/>
</dbReference>
<feature type="domain" description="FAD-binding" evidence="4">
    <location>
        <begin position="6"/>
        <end position="368"/>
    </location>
</feature>